<dbReference type="FunFam" id="3.20.20.140:FF:000019">
    <property type="entry name" value="Cytosine deaminase"/>
    <property type="match status" value="1"/>
</dbReference>
<dbReference type="PANTHER" id="PTHR32027:SF9">
    <property type="entry name" value="BLL3847 PROTEIN"/>
    <property type="match status" value="1"/>
</dbReference>
<dbReference type="InterPro" id="IPR032466">
    <property type="entry name" value="Metal_Hydrolase"/>
</dbReference>
<organism evidence="5">
    <name type="scientific">Streptomyces sp. NBC_00119</name>
    <dbReference type="NCBI Taxonomy" id="2975659"/>
    <lineage>
        <taxon>Bacteria</taxon>
        <taxon>Bacillati</taxon>
        <taxon>Actinomycetota</taxon>
        <taxon>Actinomycetes</taxon>
        <taxon>Kitasatosporales</taxon>
        <taxon>Streptomycetaceae</taxon>
        <taxon>Streptomyces</taxon>
    </lineage>
</organism>
<evidence type="ECO:0000256" key="3">
    <source>
        <dbReference type="SAM" id="MobiDB-lite"/>
    </source>
</evidence>
<dbReference type="AlphaFoldDB" id="A0AAU1TZ96"/>
<keyword evidence="2" id="KW-0378">Hydrolase</keyword>
<dbReference type="InterPro" id="IPR011059">
    <property type="entry name" value="Metal-dep_hydrolase_composite"/>
</dbReference>
<feature type="region of interest" description="Disordered" evidence="3">
    <location>
        <begin position="35"/>
        <end position="64"/>
    </location>
</feature>
<feature type="compositionally biased region" description="Basic and acidic residues" evidence="3">
    <location>
        <begin position="43"/>
        <end position="55"/>
    </location>
</feature>
<keyword evidence="1" id="KW-0479">Metal-binding</keyword>
<dbReference type="NCBIfam" id="NF004636">
    <property type="entry name" value="PRK05985.1"/>
    <property type="match status" value="1"/>
</dbReference>
<evidence type="ECO:0000256" key="2">
    <source>
        <dbReference type="ARBA" id="ARBA00022801"/>
    </source>
</evidence>
<sequence length="438" mass="45587">MSHPADTPSIPLAPEVLRNATLPDGRRADIHLADGRVTALVDQPDKADQPDRADTGRGPAAGPGSIDLGGALVLPALVDGHAHLDKTLLGAPWQPHPTSATLREHIANERALRVSTGVPVTDRATALAHRMVSLGTGHVRSHVDIDPDVRLDGLHELVEVREKFRDRLGIQIVAFPQSGVVTAPGVPDLLDAALSEGADLIGGLDPAGFDGDVDGQLDIVFGLAERHGAGVDIHLHDGGVTGTRQLRDIAERTAALGLDGTVTVSHAYALGEVDATELDRTAAALATAGVAIMTNGPRHSMPPVLRLRDHGVRVFAGSDNIRDTWWPYGTADMLERATIIGLQGDLMSDGELRHAASMITDEAAAALGLTDYGLAPGCRADLVVIAAGGVPEAVAADPRRLLVLHGGRVVGPAPETDFPDFPAVSVTGGDAFAPQGER</sequence>
<protein>
    <submittedName>
        <fullName evidence="5">Amidohydrolase family protein</fullName>
    </submittedName>
</protein>
<dbReference type="SUPFAM" id="SSF51556">
    <property type="entry name" value="Metallo-dependent hydrolases"/>
    <property type="match status" value="1"/>
</dbReference>
<evidence type="ECO:0000313" key="5">
    <source>
        <dbReference type="EMBL" id="WTS10935.1"/>
    </source>
</evidence>
<dbReference type="InterPro" id="IPR013108">
    <property type="entry name" value="Amidohydro_3"/>
</dbReference>
<feature type="domain" description="Amidohydrolase 3" evidence="4">
    <location>
        <begin position="66"/>
        <end position="410"/>
    </location>
</feature>
<gene>
    <name evidence="5" type="ORF">OHU69_07560</name>
</gene>
<proteinExistence type="predicted"/>
<dbReference type="Pfam" id="PF07969">
    <property type="entry name" value="Amidohydro_3"/>
    <property type="match status" value="1"/>
</dbReference>
<dbReference type="Gene3D" id="3.20.20.140">
    <property type="entry name" value="Metal-dependent hydrolases"/>
    <property type="match status" value="1"/>
</dbReference>
<dbReference type="InterPro" id="IPR052349">
    <property type="entry name" value="Metallo-hydrolase_Enzymes"/>
</dbReference>
<name>A0AAU1TZ96_9ACTN</name>
<accession>A0AAU1TZ96</accession>
<dbReference type="PANTHER" id="PTHR32027">
    <property type="entry name" value="CYTOSINE DEAMINASE"/>
    <property type="match status" value="1"/>
</dbReference>
<dbReference type="CDD" id="cd01293">
    <property type="entry name" value="Bact_CD"/>
    <property type="match status" value="1"/>
</dbReference>
<dbReference type="GO" id="GO:0016814">
    <property type="term" value="F:hydrolase activity, acting on carbon-nitrogen (but not peptide) bonds, in cyclic amidines"/>
    <property type="evidence" value="ECO:0007669"/>
    <property type="project" value="TreeGrafter"/>
</dbReference>
<dbReference type="EMBL" id="CP108195">
    <property type="protein sequence ID" value="WTS10935.1"/>
    <property type="molecule type" value="Genomic_DNA"/>
</dbReference>
<reference evidence="5" key="1">
    <citation type="submission" date="2022-10" db="EMBL/GenBank/DDBJ databases">
        <title>The complete genomes of actinobacterial strains from the NBC collection.</title>
        <authorList>
            <person name="Joergensen T.S."/>
            <person name="Alvarez Arevalo M."/>
            <person name="Sterndorff E.B."/>
            <person name="Faurdal D."/>
            <person name="Vuksanovic O."/>
            <person name="Mourched A.-S."/>
            <person name="Charusanti P."/>
            <person name="Shaw S."/>
            <person name="Blin K."/>
            <person name="Weber T."/>
        </authorList>
    </citation>
    <scope>NUCLEOTIDE SEQUENCE</scope>
    <source>
        <strain evidence="5">NBC_00119</strain>
    </source>
</reference>
<dbReference type="GO" id="GO:0019239">
    <property type="term" value="F:deaminase activity"/>
    <property type="evidence" value="ECO:0007669"/>
    <property type="project" value="UniProtKB-ARBA"/>
</dbReference>
<evidence type="ECO:0000259" key="4">
    <source>
        <dbReference type="Pfam" id="PF07969"/>
    </source>
</evidence>
<evidence type="ECO:0000256" key="1">
    <source>
        <dbReference type="ARBA" id="ARBA00022723"/>
    </source>
</evidence>
<dbReference type="SUPFAM" id="SSF51338">
    <property type="entry name" value="Composite domain of metallo-dependent hydrolases"/>
    <property type="match status" value="1"/>
</dbReference>
<dbReference type="GO" id="GO:0046872">
    <property type="term" value="F:metal ion binding"/>
    <property type="evidence" value="ECO:0007669"/>
    <property type="project" value="UniProtKB-KW"/>
</dbReference>
<dbReference type="Gene3D" id="2.30.40.10">
    <property type="entry name" value="Urease, subunit C, domain 1"/>
    <property type="match status" value="1"/>
</dbReference>